<dbReference type="InterPro" id="IPR053037">
    <property type="entry name" value="Pericyclase_pydY-like"/>
</dbReference>
<comment type="caution">
    <text evidence="1">The sequence shown here is derived from an EMBL/GenBank/DDBJ whole genome shotgun (WGS) entry which is preliminary data.</text>
</comment>
<dbReference type="OrthoDB" id="425354at2759"/>
<gene>
    <name evidence="1" type="ORF">GcC1_180029</name>
</gene>
<dbReference type="Proteomes" id="UP000285405">
    <property type="component" value="Unassembled WGS sequence"/>
</dbReference>
<reference evidence="1 2" key="1">
    <citation type="journal article" date="2018" name="BMC Genomics">
        <title>Comparative genome analyses reveal sequence features reflecting distinct modes of host-adaptation between dicot and monocot powdery mildew.</title>
        <authorList>
            <person name="Wu Y."/>
            <person name="Ma X."/>
            <person name="Pan Z."/>
            <person name="Kale S.D."/>
            <person name="Song Y."/>
            <person name="King H."/>
            <person name="Zhang Q."/>
            <person name="Presley C."/>
            <person name="Deng X."/>
            <person name="Wei C.I."/>
            <person name="Xiao S."/>
        </authorList>
    </citation>
    <scope>NUCLEOTIDE SEQUENCE [LARGE SCALE GENOMIC DNA]</scope>
    <source>
        <strain evidence="1">UCSC1</strain>
    </source>
</reference>
<protein>
    <recommendedName>
        <fullName evidence="3">LCCL domain-containing protein</fullName>
    </recommendedName>
</protein>
<evidence type="ECO:0000313" key="1">
    <source>
        <dbReference type="EMBL" id="RKF58815.1"/>
    </source>
</evidence>
<dbReference type="AlphaFoldDB" id="A0A420HN02"/>
<dbReference type="PANTHER" id="PTHR38115:SF1">
    <property type="entry name" value="LIPOCALIN-LIKE DOMAIN-CONTAINING PROTEIN"/>
    <property type="match status" value="1"/>
</dbReference>
<organism evidence="1 2">
    <name type="scientific">Golovinomyces cichoracearum</name>
    <dbReference type="NCBI Taxonomy" id="62708"/>
    <lineage>
        <taxon>Eukaryota</taxon>
        <taxon>Fungi</taxon>
        <taxon>Dikarya</taxon>
        <taxon>Ascomycota</taxon>
        <taxon>Pezizomycotina</taxon>
        <taxon>Leotiomycetes</taxon>
        <taxon>Erysiphales</taxon>
        <taxon>Erysiphaceae</taxon>
        <taxon>Golovinomyces</taxon>
    </lineage>
</organism>
<sequence>MAAPTEVTIKDLSGKWVMDKVNSTPADPVLNTQGVSWPLRKTIGMMTLTLDVKQTVEADGVTFIKIEQIGTGGFKGTTEERRLDCKLKEHVDSVFGTVNGCTRWINLDQINDPFPIEYQNSPEDIKFLTEDWIEDDCEKGGPNGEKHIDSFVLNEKRSWTARQIWGFSMIDKKRHYVRRVVVKTLNGKTVHHVKLVYNWKP</sequence>
<proteinExistence type="predicted"/>
<dbReference type="PANTHER" id="PTHR38115">
    <property type="entry name" value="LIPOCALIN-LIKE DOMAIN-CONTAINING PROTEIN"/>
    <property type="match status" value="1"/>
</dbReference>
<dbReference type="EMBL" id="MCBR01018042">
    <property type="protein sequence ID" value="RKF58815.1"/>
    <property type="molecule type" value="Genomic_DNA"/>
</dbReference>
<evidence type="ECO:0008006" key="3">
    <source>
        <dbReference type="Google" id="ProtNLM"/>
    </source>
</evidence>
<name>A0A420HN02_9PEZI</name>
<accession>A0A420HN02</accession>
<evidence type="ECO:0000313" key="2">
    <source>
        <dbReference type="Proteomes" id="UP000285405"/>
    </source>
</evidence>